<dbReference type="GO" id="GO:0007165">
    <property type="term" value="P:signal transduction"/>
    <property type="evidence" value="ECO:0007669"/>
    <property type="project" value="UniProtKB-KW"/>
</dbReference>
<dbReference type="Gene3D" id="6.10.340.10">
    <property type="match status" value="1"/>
</dbReference>
<evidence type="ECO:0000259" key="6">
    <source>
        <dbReference type="PROSITE" id="PS50111"/>
    </source>
</evidence>
<dbReference type="InterPro" id="IPR004089">
    <property type="entry name" value="MCPsignal_dom"/>
</dbReference>
<keyword evidence="4" id="KW-0175">Coiled coil</keyword>
<evidence type="ECO:0000256" key="4">
    <source>
        <dbReference type="SAM" id="Coils"/>
    </source>
</evidence>
<accession>A0A7X3MH96</accession>
<evidence type="ECO:0000256" key="3">
    <source>
        <dbReference type="PROSITE-ProRule" id="PRU00284"/>
    </source>
</evidence>
<evidence type="ECO:0000256" key="1">
    <source>
        <dbReference type="ARBA" id="ARBA00022500"/>
    </source>
</evidence>
<keyword evidence="1" id="KW-0145">Chemotaxis</keyword>
<evidence type="ECO:0000256" key="2">
    <source>
        <dbReference type="ARBA" id="ARBA00029447"/>
    </source>
</evidence>
<dbReference type="SUPFAM" id="SSF58104">
    <property type="entry name" value="Methyl-accepting chemotaxis protein (MCP) signaling domain"/>
    <property type="match status" value="1"/>
</dbReference>
<feature type="transmembrane region" description="Helical" evidence="5">
    <location>
        <begin position="189"/>
        <end position="209"/>
    </location>
</feature>
<dbReference type="InterPro" id="IPR003660">
    <property type="entry name" value="HAMP_dom"/>
</dbReference>
<dbReference type="SMART" id="SM00304">
    <property type="entry name" value="HAMP"/>
    <property type="match status" value="2"/>
</dbReference>
<name>A0A7X3MH96_9FIRM</name>
<dbReference type="EMBL" id="WUQX01000001">
    <property type="protein sequence ID" value="MXP76386.1"/>
    <property type="molecule type" value="Genomic_DNA"/>
</dbReference>
<dbReference type="Pfam" id="PF12729">
    <property type="entry name" value="4HB_MCP_1"/>
    <property type="match status" value="1"/>
</dbReference>
<keyword evidence="9" id="KW-1185">Reference proteome</keyword>
<dbReference type="InterPro" id="IPR024478">
    <property type="entry name" value="HlyB_4HB_MCP"/>
</dbReference>
<dbReference type="Proteomes" id="UP000460412">
    <property type="component" value="Unassembled WGS sequence"/>
</dbReference>
<evidence type="ECO:0000259" key="7">
    <source>
        <dbReference type="PROSITE" id="PS50885"/>
    </source>
</evidence>
<reference evidence="8 9" key="1">
    <citation type="submission" date="2019-12" db="EMBL/GenBank/DDBJ databases">
        <title>Sporaefaciens musculi gen. nov., sp. nov., a novel bacterium isolated from the caecum of an obese mouse.</title>
        <authorList>
            <person name="Rasmussen T.S."/>
            <person name="Streidl T."/>
            <person name="Hitch T.C.A."/>
            <person name="Wortmann E."/>
            <person name="Deptula P."/>
            <person name="Hansen M."/>
            <person name="Nielsen D.S."/>
            <person name="Clavel T."/>
            <person name="Vogensen F.K."/>
        </authorList>
    </citation>
    <scope>NUCLEOTIDE SEQUENCE [LARGE SCALE GENOMIC DNA]</scope>
    <source>
        <strain evidence="8 9">WCA-9-b2</strain>
    </source>
</reference>
<dbReference type="AlphaFoldDB" id="A0A7X3MH96"/>
<dbReference type="InterPro" id="IPR047347">
    <property type="entry name" value="YvaQ-like_sensor"/>
</dbReference>
<comment type="caution">
    <text evidence="8">The sequence shown here is derived from an EMBL/GenBank/DDBJ whole genome shotgun (WGS) entry which is preliminary data.</text>
</comment>
<feature type="coiled-coil region" evidence="4">
    <location>
        <begin position="65"/>
        <end position="92"/>
    </location>
</feature>
<evidence type="ECO:0000256" key="5">
    <source>
        <dbReference type="SAM" id="Phobius"/>
    </source>
</evidence>
<feature type="domain" description="HAMP" evidence="7">
    <location>
        <begin position="210"/>
        <end position="262"/>
    </location>
</feature>
<comment type="similarity">
    <text evidence="2">Belongs to the methyl-accepting chemotaxis (MCP) protein family.</text>
</comment>
<dbReference type="Gene3D" id="1.10.287.950">
    <property type="entry name" value="Methyl-accepting chemotaxis protein"/>
    <property type="match status" value="1"/>
</dbReference>
<protein>
    <submittedName>
        <fullName evidence="8">HAMP domain-containing protein</fullName>
    </submittedName>
</protein>
<keyword evidence="3" id="KW-0807">Transducer</keyword>
<dbReference type="GO" id="GO:0006935">
    <property type="term" value="P:chemotaxis"/>
    <property type="evidence" value="ECO:0007669"/>
    <property type="project" value="UniProtKB-KW"/>
</dbReference>
<dbReference type="CDD" id="cd06225">
    <property type="entry name" value="HAMP"/>
    <property type="match status" value="1"/>
</dbReference>
<dbReference type="PROSITE" id="PS50885">
    <property type="entry name" value="HAMP"/>
    <property type="match status" value="2"/>
</dbReference>
<dbReference type="InterPro" id="IPR051310">
    <property type="entry name" value="MCP_chemotaxis"/>
</dbReference>
<proteinExistence type="inferred from homology"/>
<gene>
    <name evidence="8" type="ORF">GN277_13580</name>
</gene>
<dbReference type="PANTHER" id="PTHR43531:SF11">
    <property type="entry name" value="METHYL-ACCEPTING CHEMOTAXIS PROTEIN 3"/>
    <property type="match status" value="1"/>
</dbReference>
<dbReference type="Pfam" id="PF00672">
    <property type="entry name" value="HAMP"/>
    <property type="match status" value="1"/>
</dbReference>
<keyword evidence="5" id="KW-1133">Transmembrane helix</keyword>
<dbReference type="SMART" id="SM00283">
    <property type="entry name" value="MA"/>
    <property type="match status" value="1"/>
</dbReference>
<sequence length="561" mass="60756">MRNIEIKSKLFLLACFMLAGMIVLGVVSLSFMGKINEGTTDISESWMPSVIASEELNTLTSDFRREEYKHIVAQDEETMQSAETKMENAGKQINETFSMYLSTLITSEEDRKLIQDAQNAWNEYLQNHDQLILLSRDNKTDEAMEIVLGTISLYDNVSNLLLEVVQLNKDGADAANLEGNRLYTNAERLVIIALIVIGFLSFAFAIYIIRTINRPVKELDNVARKIAEGDLDQSITYNSRDELGTLATNFNKTVGRLRNYVNYIDEISNVLRQIAGGNLVFELTLDYEGEFAKVKQALEEISRSLNETLGQINQAADQVSSGSDQVSSGAQALSQGATEQASSIEELAATINEISTQVKDTAATANEVRRQTDQTGEQVATSNTQMQEMIAAMTEISDKSGQISKIIKTIEDIAFQTNILALNAAVEAARAGEAGKGFAVVADEVRNLASKSSEASKSTAGLIEGTVQAVEKGTEIANATAESLFAVVESTKGVVASVDKIASAADQQADSIEQVTLGIDQISSVVQTNSATAQESAAASEELSSQAQVMKSLVGRFTLRG</sequence>
<feature type="domain" description="HAMP" evidence="7">
    <location>
        <begin position="264"/>
        <end position="310"/>
    </location>
</feature>
<dbReference type="Pfam" id="PF00015">
    <property type="entry name" value="MCPsignal"/>
    <property type="match status" value="1"/>
</dbReference>
<dbReference type="RefSeq" id="WP_159751525.1">
    <property type="nucleotide sequence ID" value="NZ_WUQX01000001.1"/>
</dbReference>
<organism evidence="8 9">
    <name type="scientific">Sporofaciens musculi</name>
    <dbReference type="NCBI Taxonomy" id="2681861"/>
    <lineage>
        <taxon>Bacteria</taxon>
        <taxon>Bacillati</taxon>
        <taxon>Bacillota</taxon>
        <taxon>Clostridia</taxon>
        <taxon>Lachnospirales</taxon>
        <taxon>Lachnospiraceae</taxon>
        <taxon>Sporofaciens</taxon>
    </lineage>
</organism>
<evidence type="ECO:0000313" key="8">
    <source>
        <dbReference type="EMBL" id="MXP76386.1"/>
    </source>
</evidence>
<feature type="transmembrane region" description="Helical" evidence="5">
    <location>
        <begin position="12"/>
        <end position="33"/>
    </location>
</feature>
<feature type="domain" description="Methyl-accepting transducer" evidence="6">
    <location>
        <begin position="315"/>
        <end position="544"/>
    </location>
</feature>
<dbReference type="GO" id="GO:0005886">
    <property type="term" value="C:plasma membrane"/>
    <property type="evidence" value="ECO:0007669"/>
    <property type="project" value="TreeGrafter"/>
</dbReference>
<dbReference type="GO" id="GO:0004888">
    <property type="term" value="F:transmembrane signaling receptor activity"/>
    <property type="evidence" value="ECO:0007669"/>
    <property type="project" value="TreeGrafter"/>
</dbReference>
<dbReference type="PROSITE" id="PS50111">
    <property type="entry name" value="CHEMOTAXIS_TRANSDUC_2"/>
    <property type="match status" value="1"/>
</dbReference>
<keyword evidence="5" id="KW-0812">Transmembrane</keyword>
<dbReference type="FunFam" id="1.10.287.950:FF:000001">
    <property type="entry name" value="Methyl-accepting chemotaxis sensory transducer"/>
    <property type="match status" value="1"/>
</dbReference>
<dbReference type="CDD" id="cd11386">
    <property type="entry name" value="MCP_signal"/>
    <property type="match status" value="1"/>
</dbReference>
<keyword evidence="5" id="KW-0472">Membrane</keyword>
<dbReference type="CDD" id="cd19411">
    <property type="entry name" value="MCP2201-like_sensor"/>
    <property type="match status" value="1"/>
</dbReference>
<evidence type="ECO:0000313" key="9">
    <source>
        <dbReference type="Proteomes" id="UP000460412"/>
    </source>
</evidence>
<dbReference type="PANTHER" id="PTHR43531">
    <property type="entry name" value="PROTEIN ICFG"/>
    <property type="match status" value="1"/>
</dbReference>